<dbReference type="Gene3D" id="2.30.40.10">
    <property type="entry name" value="Urease, subunit C, domain 1"/>
    <property type="match status" value="1"/>
</dbReference>
<evidence type="ECO:0000313" key="8">
    <source>
        <dbReference type="EMBL" id="GMA91297.1"/>
    </source>
</evidence>
<organism evidence="8 9">
    <name type="scientific">Homoserinibacter gongjuensis</name>
    <dbReference type="NCBI Taxonomy" id="1162968"/>
    <lineage>
        <taxon>Bacteria</taxon>
        <taxon>Bacillati</taxon>
        <taxon>Actinomycetota</taxon>
        <taxon>Actinomycetes</taxon>
        <taxon>Micrococcales</taxon>
        <taxon>Microbacteriaceae</taxon>
        <taxon>Homoserinibacter</taxon>
    </lineage>
</organism>
<proteinExistence type="inferred from homology"/>
<gene>
    <name evidence="8" type="ORF">GCM10025869_18260</name>
</gene>
<dbReference type="Pfam" id="PF01979">
    <property type="entry name" value="Amidohydro_1"/>
    <property type="match status" value="1"/>
</dbReference>
<dbReference type="SUPFAM" id="SSF53328">
    <property type="entry name" value="Formyltransferase"/>
    <property type="match status" value="1"/>
</dbReference>
<dbReference type="InterPro" id="IPR003764">
    <property type="entry name" value="GlcNAc_6-P_deAcase"/>
</dbReference>
<evidence type="ECO:0000256" key="1">
    <source>
        <dbReference type="ARBA" id="ARBA00010716"/>
    </source>
</evidence>
<feature type="compositionally biased region" description="Basic residues" evidence="6">
    <location>
        <begin position="276"/>
        <end position="289"/>
    </location>
</feature>
<evidence type="ECO:0000313" key="9">
    <source>
        <dbReference type="Proteomes" id="UP001157069"/>
    </source>
</evidence>
<evidence type="ECO:0000259" key="7">
    <source>
        <dbReference type="PROSITE" id="PS51671"/>
    </source>
</evidence>
<dbReference type="InterPro" id="IPR006680">
    <property type="entry name" value="Amidohydro-rel"/>
</dbReference>
<dbReference type="Gene3D" id="3.20.20.140">
    <property type="entry name" value="Metal-dependent hydrolases"/>
    <property type="match status" value="1"/>
</dbReference>
<dbReference type="PANTHER" id="PTHR11113">
    <property type="entry name" value="N-ACETYLGLUCOSAMINE-6-PHOSPHATE DEACETYLASE"/>
    <property type="match status" value="1"/>
</dbReference>
<dbReference type="Gene3D" id="3.30.70.260">
    <property type="match status" value="1"/>
</dbReference>
<evidence type="ECO:0000256" key="3">
    <source>
        <dbReference type="ARBA" id="ARBA00022723"/>
    </source>
</evidence>
<keyword evidence="3" id="KW-0479">Metal-binding</keyword>
<dbReference type="InterPro" id="IPR004810">
    <property type="entry name" value="PurU"/>
</dbReference>
<keyword evidence="4" id="KW-0378">Hydrolase</keyword>
<keyword evidence="2" id="KW-0554">One-carbon metabolism</keyword>
<evidence type="ECO:0000256" key="4">
    <source>
        <dbReference type="ARBA" id="ARBA00022801"/>
    </source>
</evidence>
<dbReference type="Pfam" id="PF00551">
    <property type="entry name" value="Formyl_trans_N"/>
    <property type="match status" value="1"/>
</dbReference>
<evidence type="ECO:0000256" key="2">
    <source>
        <dbReference type="ARBA" id="ARBA00022563"/>
    </source>
</evidence>
<dbReference type="NCBIfam" id="NF004684">
    <property type="entry name" value="PRK06027.1"/>
    <property type="match status" value="1"/>
</dbReference>
<dbReference type="SUPFAM" id="SSF51338">
    <property type="entry name" value="Composite domain of metallo-dependent hydrolases"/>
    <property type="match status" value="1"/>
</dbReference>
<sequence>MASGGSDHGRGGASAAAFGTPPDGLRWGAMTSTHWILTLVCEDRPGIVHAISGAIVEAQGNITESQQFSSDDTGTFFMRLQVETTASRERVEAALLPVTERYGMTWKLDVVGRPLRTLVLVSKAGHCLNDLLFRQRAGQLGIDIPLVLSNHPDLGELAAFYGVPFESHAVTTPGQKLAFEERVLEVVEEHDIELVVLARYMQILSPELCETLAGRVINIHHSFLPGFKGANPYRQAHARGVKIIGATAHFVTSDLDEGPIIEQNIVRVDHTRTLGARRHRARRGKPHPHPGREVVRGGSRAARRRAHHHLHVGPRYARSVTLLLHSALLTDERGERPDGWLLFDGHTIAATGTGEAPDAAERIDLHGARLVPGFVDIHGHGGGGHSYDDGGEALDAALATHRAHGVTRSVISLVANPLAVLRAGLAGVAARAARDPLVLGAHLEGPFLAPARRGAHHVDYLREPDQITVDELIEAGDGAVRQITIAPELPGADNAIDCFLAAGVTVAIGHTEADYDTAARAFDRGASILTHAYNAMNGIHHRAPGPIVAALSDPRVTLEIVLDGYHVHEQVVALTLDEAPGRVAFITDSMAAAGSEDGHYRLGELNVTVRDGLAVLSGTDTIAGSTLTLDAALRRAVDVVGLSWPDAVAAVTSVPARALGYGDRLGLFEPGYAADAVVLDAEGHVAGVWAAGARLG</sequence>
<dbReference type="Gene3D" id="3.40.50.170">
    <property type="entry name" value="Formyl transferase, N-terminal domain"/>
    <property type="match status" value="1"/>
</dbReference>
<dbReference type="Proteomes" id="UP001157069">
    <property type="component" value="Unassembled WGS sequence"/>
</dbReference>
<dbReference type="CDD" id="cd00854">
    <property type="entry name" value="NagA"/>
    <property type="match status" value="1"/>
</dbReference>
<feature type="region of interest" description="Disordered" evidence="6">
    <location>
        <begin position="276"/>
        <end position="299"/>
    </location>
</feature>
<dbReference type="InterPro" id="IPR045865">
    <property type="entry name" value="ACT-like_dom_sf"/>
</dbReference>
<dbReference type="PROSITE" id="PS51671">
    <property type="entry name" value="ACT"/>
    <property type="match status" value="1"/>
</dbReference>
<evidence type="ECO:0000256" key="6">
    <source>
        <dbReference type="SAM" id="MobiDB-lite"/>
    </source>
</evidence>
<dbReference type="InterPro" id="IPR032466">
    <property type="entry name" value="Metal_Hydrolase"/>
</dbReference>
<dbReference type="SUPFAM" id="SSF51556">
    <property type="entry name" value="Metallo-dependent hydrolases"/>
    <property type="match status" value="1"/>
</dbReference>
<dbReference type="InterPro" id="IPR044074">
    <property type="entry name" value="PurU_ACT"/>
</dbReference>
<dbReference type="Pfam" id="PF01842">
    <property type="entry name" value="ACT"/>
    <property type="match status" value="1"/>
</dbReference>
<dbReference type="InterPro" id="IPR002376">
    <property type="entry name" value="Formyl_transf_N"/>
</dbReference>
<dbReference type="InterPro" id="IPR036477">
    <property type="entry name" value="Formyl_transf_N_sf"/>
</dbReference>
<reference evidence="9" key="1">
    <citation type="journal article" date="2019" name="Int. J. Syst. Evol. Microbiol.">
        <title>The Global Catalogue of Microorganisms (GCM) 10K type strain sequencing project: providing services to taxonomists for standard genome sequencing and annotation.</title>
        <authorList>
            <consortium name="The Broad Institute Genomics Platform"/>
            <consortium name="The Broad Institute Genome Sequencing Center for Infectious Disease"/>
            <person name="Wu L."/>
            <person name="Ma J."/>
        </authorList>
    </citation>
    <scope>NUCLEOTIDE SEQUENCE [LARGE SCALE GENOMIC DNA]</scope>
    <source>
        <strain evidence="9">NBRC 108755</strain>
    </source>
</reference>
<comment type="caution">
    <text evidence="8">The sequence shown here is derived from an EMBL/GenBank/DDBJ whole genome shotgun (WGS) entry which is preliminary data.</text>
</comment>
<dbReference type="PANTHER" id="PTHR11113:SF14">
    <property type="entry name" value="N-ACETYLGLUCOSAMINE-6-PHOSPHATE DEACETYLASE"/>
    <property type="match status" value="1"/>
</dbReference>
<protein>
    <recommendedName>
        <fullName evidence="7">ACT domain-containing protein</fullName>
    </recommendedName>
</protein>
<accession>A0ABQ6JUA5</accession>
<dbReference type="InterPro" id="IPR002912">
    <property type="entry name" value="ACT_dom"/>
</dbReference>
<keyword evidence="5" id="KW-0119">Carbohydrate metabolism</keyword>
<comment type="similarity">
    <text evidence="1">Belongs to the metallo-dependent hydrolases superfamily. NagA family.</text>
</comment>
<dbReference type="SUPFAM" id="SSF55021">
    <property type="entry name" value="ACT-like"/>
    <property type="match status" value="1"/>
</dbReference>
<keyword evidence="9" id="KW-1185">Reference proteome</keyword>
<dbReference type="InterPro" id="IPR011059">
    <property type="entry name" value="Metal-dep_hydrolase_composite"/>
</dbReference>
<feature type="domain" description="ACT" evidence="7">
    <location>
        <begin position="36"/>
        <end position="113"/>
    </location>
</feature>
<name>A0ABQ6JUA5_9MICO</name>
<dbReference type="PRINTS" id="PR01575">
    <property type="entry name" value="FFH4HYDRLASE"/>
</dbReference>
<dbReference type="EMBL" id="BSVA01000001">
    <property type="protein sequence ID" value="GMA91297.1"/>
    <property type="molecule type" value="Genomic_DNA"/>
</dbReference>
<dbReference type="CDD" id="cd04875">
    <property type="entry name" value="ACT_F4HF-DF"/>
    <property type="match status" value="1"/>
</dbReference>
<dbReference type="NCBIfam" id="TIGR00221">
    <property type="entry name" value="nagA"/>
    <property type="match status" value="1"/>
</dbReference>
<evidence type="ECO:0000256" key="5">
    <source>
        <dbReference type="ARBA" id="ARBA00023277"/>
    </source>
</evidence>